<comment type="subcellular location">
    <subcellularLocation>
        <location evidence="1">Membrane</location>
        <topology evidence="1">Multi-pass membrane protein</topology>
    </subcellularLocation>
</comment>
<accession>A0A6A7GAT6</accession>
<evidence type="ECO:0000256" key="4">
    <source>
        <dbReference type="ARBA" id="ARBA00023136"/>
    </source>
</evidence>
<evidence type="ECO:0000256" key="2">
    <source>
        <dbReference type="ARBA" id="ARBA00022692"/>
    </source>
</evidence>
<proteinExistence type="evidence at transcript level"/>
<evidence type="ECO:0000256" key="3">
    <source>
        <dbReference type="ARBA" id="ARBA00022989"/>
    </source>
</evidence>
<feature type="transmembrane region" description="Helical" evidence="6">
    <location>
        <begin position="127"/>
        <end position="149"/>
    </location>
</feature>
<dbReference type="PROSITE" id="PS51225">
    <property type="entry name" value="MARVEL"/>
    <property type="match status" value="1"/>
</dbReference>
<reference evidence="8" key="1">
    <citation type="submission" date="2017-11" db="EMBL/GenBank/DDBJ databases">
        <title>The sensing device of the deep-sea amphipod.</title>
        <authorList>
            <person name="Kobayashi H."/>
            <person name="Nagahama T."/>
            <person name="Arai W."/>
            <person name="Sasagawa Y."/>
            <person name="Umeda M."/>
            <person name="Hayashi T."/>
            <person name="Nikaido I."/>
            <person name="Watanabe H."/>
            <person name="Oguri K."/>
            <person name="Kitazato H."/>
            <person name="Fujioka K."/>
            <person name="Kido Y."/>
            <person name="Takami H."/>
        </authorList>
    </citation>
    <scope>NUCLEOTIDE SEQUENCE</scope>
    <source>
        <tissue evidence="8">Whole body</tissue>
    </source>
</reference>
<dbReference type="PANTHER" id="PTHR22776">
    <property type="entry name" value="MARVEL-CONTAINING POTENTIAL LIPID RAFT-ASSOCIATED PROTEIN"/>
    <property type="match status" value="1"/>
</dbReference>
<evidence type="ECO:0000313" key="8">
    <source>
        <dbReference type="EMBL" id="LAC27293.1"/>
    </source>
</evidence>
<evidence type="ECO:0000256" key="5">
    <source>
        <dbReference type="PROSITE-ProRule" id="PRU00581"/>
    </source>
</evidence>
<dbReference type="EMBL" id="IACT01008181">
    <property type="protein sequence ID" value="LAC27293.1"/>
    <property type="molecule type" value="mRNA"/>
</dbReference>
<protein>
    <submittedName>
        <fullName evidence="8">CKLF-like MARVEL transmembrane domain-containing protein 4</fullName>
    </submittedName>
</protein>
<feature type="transmembrane region" description="Helical" evidence="6">
    <location>
        <begin position="35"/>
        <end position="55"/>
    </location>
</feature>
<keyword evidence="2 5" id="KW-0812">Transmembrane</keyword>
<name>A0A6A7GAT6_9CRUS</name>
<dbReference type="InterPro" id="IPR008253">
    <property type="entry name" value="Marvel"/>
</dbReference>
<feature type="transmembrane region" description="Helical" evidence="6">
    <location>
        <begin position="100"/>
        <end position="121"/>
    </location>
</feature>
<dbReference type="Pfam" id="PF01284">
    <property type="entry name" value="MARVEL"/>
    <property type="match status" value="1"/>
</dbReference>
<organism evidence="8">
    <name type="scientific">Hirondellea gigas</name>
    <dbReference type="NCBI Taxonomy" id="1518452"/>
    <lineage>
        <taxon>Eukaryota</taxon>
        <taxon>Metazoa</taxon>
        <taxon>Ecdysozoa</taxon>
        <taxon>Arthropoda</taxon>
        <taxon>Crustacea</taxon>
        <taxon>Multicrustacea</taxon>
        <taxon>Malacostraca</taxon>
        <taxon>Eumalacostraca</taxon>
        <taxon>Peracarida</taxon>
        <taxon>Amphipoda</taxon>
        <taxon>Amphilochidea</taxon>
        <taxon>Lysianassida</taxon>
        <taxon>Lysianassidira</taxon>
        <taxon>Lysianassoidea</taxon>
        <taxon>Lysianassidae</taxon>
        <taxon>Hirondellea</taxon>
    </lineage>
</organism>
<keyword evidence="4 5" id="KW-0472">Membrane</keyword>
<feature type="transmembrane region" description="Helical" evidence="6">
    <location>
        <begin position="61"/>
        <end position="88"/>
    </location>
</feature>
<evidence type="ECO:0000256" key="6">
    <source>
        <dbReference type="SAM" id="Phobius"/>
    </source>
</evidence>
<dbReference type="GO" id="GO:0016020">
    <property type="term" value="C:membrane"/>
    <property type="evidence" value="ECO:0007669"/>
    <property type="project" value="UniProtKB-SubCell"/>
</dbReference>
<feature type="domain" description="MARVEL" evidence="7">
    <location>
        <begin position="25"/>
        <end position="153"/>
    </location>
</feature>
<evidence type="ECO:0000259" key="7">
    <source>
        <dbReference type="PROSITE" id="PS51225"/>
    </source>
</evidence>
<dbReference type="PANTHER" id="PTHR22776:SF49">
    <property type="entry name" value="MARVEL DOMAIN-CONTAINING PROTEIN"/>
    <property type="match status" value="1"/>
</dbReference>
<evidence type="ECO:0000256" key="1">
    <source>
        <dbReference type="ARBA" id="ARBA00004141"/>
    </source>
</evidence>
<keyword evidence="3 6" id="KW-1133">Transmembrane helix</keyword>
<dbReference type="InterPro" id="IPR050578">
    <property type="entry name" value="MARVEL-CKLF_proteins"/>
</dbReference>
<dbReference type="AlphaFoldDB" id="A0A6A7GAT6"/>
<sequence>MSSVAAAAAGPSVSPERKIYVNSGYLRSLHGMLKVAHMVLSIVLFICTMMSLYVHHDSSNYMAFVAMAGFWTSGILLFLYVINVVTFLTMVPWVKVEFGYTCLMCVFSFIAGCVAASGASYGYDPPYGAAAFFAFVLMVVYGLNAFILFRLIKEGVRLVTTETTTITTTLPPS</sequence>